<organism evidence="3 4">
    <name type="scientific">Racocetra fulgida</name>
    <dbReference type="NCBI Taxonomy" id="60492"/>
    <lineage>
        <taxon>Eukaryota</taxon>
        <taxon>Fungi</taxon>
        <taxon>Fungi incertae sedis</taxon>
        <taxon>Mucoromycota</taxon>
        <taxon>Glomeromycotina</taxon>
        <taxon>Glomeromycetes</taxon>
        <taxon>Diversisporales</taxon>
        <taxon>Gigasporaceae</taxon>
        <taxon>Racocetra</taxon>
    </lineage>
</organism>
<evidence type="ECO:0000313" key="3">
    <source>
        <dbReference type="EMBL" id="CAG8683952.1"/>
    </source>
</evidence>
<dbReference type="InterPro" id="IPR051681">
    <property type="entry name" value="Ser/Thr_Kinases-Pseudokinases"/>
</dbReference>
<dbReference type="PROSITE" id="PS50011">
    <property type="entry name" value="PROTEIN_KINASE_DOM"/>
    <property type="match status" value="1"/>
</dbReference>
<sequence length="334" mass="37383">MSTLPTDSFKISITTTTTTELTSQPSQPTSSPEPEITVSLDVTTPENITKNNSQISTLYANQELNRSATSLSSADYIVPSNDPRSSTQIFKLQDIDYSNFEGIIPLGYGKSITILVSTWKNDNDMIKVALKKVESLAAFSQALKEDSNDSENLGISKSIPQKSSIYPSLPYIDPNYFASPTLYPRDKHLDIYSLGVIMHDISSGKRPFENLPYNQFLAIRLFEGLRLKPINGTPLELVDLYEQCWDIDASIRPTISDILARLGRLKLDSLWVDNDEMMGNHLKKNFENTMEYNGDIKGIIMETKHVVFGSGNVTFSNGNISSIRDIEINENEIY</sequence>
<dbReference type="PANTHER" id="PTHR44329">
    <property type="entry name" value="SERINE/THREONINE-PROTEIN KINASE TNNI3K-RELATED"/>
    <property type="match status" value="1"/>
</dbReference>
<feature type="region of interest" description="Disordered" evidence="1">
    <location>
        <begin position="15"/>
        <end position="36"/>
    </location>
</feature>
<comment type="caution">
    <text evidence="3">The sequence shown here is derived from an EMBL/GenBank/DDBJ whole genome shotgun (WGS) entry which is preliminary data.</text>
</comment>
<proteinExistence type="predicted"/>
<name>A0A9N9ELR3_9GLOM</name>
<gene>
    <name evidence="3" type="ORF">RFULGI_LOCUS9732</name>
</gene>
<dbReference type="GO" id="GO:0004674">
    <property type="term" value="F:protein serine/threonine kinase activity"/>
    <property type="evidence" value="ECO:0007669"/>
    <property type="project" value="TreeGrafter"/>
</dbReference>
<dbReference type="Gene3D" id="1.10.510.10">
    <property type="entry name" value="Transferase(Phosphotransferase) domain 1"/>
    <property type="match status" value="1"/>
</dbReference>
<dbReference type="EMBL" id="CAJVPZ010018010">
    <property type="protein sequence ID" value="CAG8683952.1"/>
    <property type="molecule type" value="Genomic_DNA"/>
</dbReference>
<feature type="non-terminal residue" evidence="3">
    <location>
        <position position="334"/>
    </location>
</feature>
<dbReference type="Proteomes" id="UP000789396">
    <property type="component" value="Unassembled WGS sequence"/>
</dbReference>
<evidence type="ECO:0000313" key="4">
    <source>
        <dbReference type="Proteomes" id="UP000789396"/>
    </source>
</evidence>
<dbReference type="SUPFAM" id="SSF56112">
    <property type="entry name" value="Protein kinase-like (PK-like)"/>
    <property type="match status" value="1"/>
</dbReference>
<dbReference type="InterPro" id="IPR000719">
    <property type="entry name" value="Prot_kinase_dom"/>
</dbReference>
<evidence type="ECO:0000259" key="2">
    <source>
        <dbReference type="PROSITE" id="PS50011"/>
    </source>
</evidence>
<dbReference type="InterPro" id="IPR011009">
    <property type="entry name" value="Kinase-like_dom_sf"/>
</dbReference>
<dbReference type="InterPro" id="IPR001245">
    <property type="entry name" value="Ser-Thr/Tyr_kinase_cat_dom"/>
</dbReference>
<keyword evidence="4" id="KW-1185">Reference proteome</keyword>
<reference evidence="3" key="1">
    <citation type="submission" date="2021-06" db="EMBL/GenBank/DDBJ databases">
        <authorList>
            <person name="Kallberg Y."/>
            <person name="Tangrot J."/>
            <person name="Rosling A."/>
        </authorList>
    </citation>
    <scope>NUCLEOTIDE SEQUENCE</scope>
    <source>
        <strain evidence="3">IN212</strain>
    </source>
</reference>
<dbReference type="AlphaFoldDB" id="A0A9N9ELR3"/>
<dbReference type="OrthoDB" id="10261027at2759"/>
<dbReference type="GO" id="GO:0005524">
    <property type="term" value="F:ATP binding"/>
    <property type="evidence" value="ECO:0007669"/>
    <property type="project" value="InterPro"/>
</dbReference>
<protein>
    <submittedName>
        <fullName evidence="3">12084_t:CDS:1</fullName>
    </submittedName>
</protein>
<evidence type="ECO:0000256" key="1">
    <source>
        <dbReference type="SAM" id="MobiDB-lite"/>
    </source>
</evidence>
<accession>A0A9N9ELR3</accession>
<feature type="domain" description="Protein kinase" evidence="2">
    <location>
        <begin position="1"/>
        <end position="272"/>
    </location>
</feature>
<dbReference type="Pfam" id="PF07714">
    <property type="entry name" value="PK_Tyr_Ser-Thr"/>
    <property type="match status" value="1"/>
</dbReference>